<name>A0A2M7IPV2_9BACT</name>
<protein>
    <submittedName>
        <fullName evidence="1">Uncharacterized protein</fullName>
    </submittedName>
</protein>
<sequence>MKIITDFNKVGASAFFETQNFAISPHIQTLRSVLVSGNYIAPEASINLPTDSHILEAVEKVVKNT</sequence>
<comment type="caution">
    <text evidence="1">The sequence shown here is derived from an EMBL/GenBank/DDBJ whole genome shotgun (WGS) entry which is preliminary data.</text>
</comment>
<dbReference type="AlphaFoldDB" id="A0A2M7IPV2"/>
<reference evidence="2" key="1">
    <citation type="submission" date="2017-09" db="EMBL/GenBank/DDBJ databases">
        <title>Depth-based differentiation of microbial function through sediment-hosted aquifers and enrichment of novel symbionts in the deep terrestrial subsurface.</title>
        <authorList>
            <person name="Probst A.J."/>
            <person name="Ladd B."/>
            <person name="Jarett J.K."/>
            <person name="Geller-Mcgrath D.E."/>
            <person name="Sieber C.M.K."/>
            <person name="Emerson J.B."/>
            <person name="Anantharaman K."/>
            <person name="Thomas B.C."/>
            <person name="Malmstrom R."/>
            <person name="Stieglmeier M."/>
            <person name="Klingl A."/>
            <person name="Woyke T."/>
            <person name="Ryan C.M."/>
            <person name="Banfield J.F."/>
        </authorList>
    </citation>
    <scope>NUCLEOTIDE SEQUENCE [LARGE SCALE GENOMIC DNA]</scope>
</reference>
<dbReference type="Proteomes" id="UP000230837">
    <property type="component" value="Unassembled WGS sequence"/>
</dbReference>
<accession>A0A2M7IPV2</accession>
<feature type="non-terminal residue" evidence="1">
    <location>
        <position position="65"/>
    </location>
</feature>
<dbReference type="EMBL" id="PFHR01000016">
    <property type="protein sequence ID" value="PIW97308.1"/>
    <property type="molecule type" value="Genomic_DNA"/>
</dbReference>
<proteinExistence type="predicted"/>
<evidence type="ECO:0000313" key="2">
    <source>
        <dbReference type="Proteomes" id="UP000230837"/>
    </source>
</evidence>
<gene>
    <name evidence="1" type="ORF">COZ82_00240</name>
</gene>
<organism evidence="1 2">
    <name type="scientific">Candidatus Kaiserbacteria bacterium CG_4_8_14_3_um_filter_38_9</name>
    <dbReference type="NCBI Taxonomy" id="1974599"/>
    <lineage>
        <taxon>Bacteria</taxon>
        <taxon>Candidatus Kaiseribacteriota</taxon>
    </lineage>
</organism>
<evidence type="ECO:0000313" key="1">
    <source>
        <dbReference type="EMBL" id="PIW97308.1"/>
    </source>
</evidence>